<feature type="compositionally biased region" description="Basic residues" evidence="1">
    <location>
        <begin position="398"/>
        <end position="407"/>
    </location>
</feature>
<organism evidence="3 4">
    <name type="scientific">Acaromyces ingoldii</name>
    <dbReference type="NCBI Taxonomy" id="215250"/>
    <lineage>
        <taxon>Eukaryota</taxon>
        <taxon>Fungi</taxon>
        <taxon>Dikarya</taxon>
        <taxon>Basidiomycota</taxon>
        <taxon>Ustilaginomycotina</taxon>
        <taxon>Exobasidiomycetes</taxon>
        <taxon>Exobasidiales</taxon>
        <taxon>Cryptobasidiaceae</taxon>
        <taxon>Acaromyces</taxon>
    </lineage>
</organism>
<evidence type="ECO:0000256" key="1">
    <source>
        <dbReference type="SAM" id="MobiDB-lite"/>
    </source>
</evidence>
<dbReference type="GeneID" id="37042058"/>
<dbReference type="Proteomes" id="UP000245768">
    <property type="component" value="Unassembled WGS sequence"/>
</dbReference>
<gene>
    <name evidence="3" type="ORF">FA10DRAFT_262765</name>
</gene>
<feature type="compositionally biased region" description="Polar residues" evidence="1">
    <location>
        <begin position="28"/>
        <end position="39"/>
    </location>
</feature>
<accession>A0A316YEB2</accession>
<feature type="region of interest" description="Disordered" evidence="1">
    <location>
        <begin position="267"/>
        <end position="286"/>
    </location>
</feature>
<evidence type="ECO:0000313" key="3">
    <source>
        <dbReference type="EMBL" id="PWN86968.1"/>
    </source>
</evidence>
<reference evidence="3" key="1">
    <citation type="journal article" date="2018" name="Mol. Biol. Evol.">
        <title>Broad Genomic Sampling Reveals a Smut Pathogenic Ancestry of the Fungal Clade Ustilaginomycotina.</title>
        <authorList>
            <person name="Kijpornyongpan T."/>
            <person name="Mondo S.J."/>
            <person name="Barry K."/>
            <person name="Sandor L."/>
            <person name="Lee J."/>
            <person name="Lipzen A."/>
            <person name="Pangilinan J."/>
            <person name="LaButti K."/>
            <person name="Hainaut M."/>
            <person name="Henrissat B."/>
            <person name="Grigoriev I.V."/>
            <person name="Spatafora J.W."/>
            <person name="Aime M.C."/>
        </authorList>
    </citation>
    <scope>NUCLEOTIDE SEQUENCE [LARGE SCALE GENOMIC DNA]</scope>
    <source>
        <strain evidence="3">MCA 4198</strain>
    </source>
</reference>
<dbReference type="InParanoid" id="A0A316YEB2"/>
<protein>
    <recommendedName>
        <fullName evidence="5">BZIP domain-containing protein</fullName>
    </recommendedName>
</protein>
<feature type="region of interest" description="Disordered" evidence="1">
    <location>
        <begin position="28"/>
        <end position="50"/>
    </location>
</feature>
<feature type="compositionally biased region" description="Basic and acidic residues" evidence="1">
    <location>
        <begin position="277"/>
        <end position="286"/>
    </location>
</feature>
<evidence type="ECO:0008006" key="5">
    <source>
        <dbReference type="Google" id="ProtNLM"/>
    </source>
</evidence>
<feature type="compositionally biased region" description="Polar residues" evidence="1">
    <location>
        <begin position="141"/>
        <end position="154"/>
    </location>
</feature>
<sequence length="407" mass="44677">MKFSVCAFWLAYLAVCQAVRTLSNTSTGFASGASSNTIPQRPARHHADAPQQQAVRLLGKLPDLNLPYRPEAVDEAQRWPVPISQEVTIALLPGPSAPPRATDGSHSHTISAVVRGTHDLVPSLALTYGKQPRLTRMPLSLASSSHPSGENAQDASRGRAGSRVGKGPFEAGPSSSRAKTTSSAAAGPKQTKIRRKRPRVEPSDEDKAIGLQMFNFMRSQVDARMANNLKLTIRASEGMTDGARQVYSDCCRIHNKEKARLRRLDRKYGRAPQQASKKVESEEEKKRKAKFMNGVARVTSKLKRLESSLKMKLWKDTDLATLRYLDQEDPGNVAVKNLWDRFNNVKARAAIAENQLAAIVPREKVGQQGKNQPSKSRVKQALDCSTASPRTKGIGPPPKRRKGLQLV</sequence>
<proteinExistence type="predicted"/>
<feature type="region of interest" description="Disordered" evidence="1">
    <location>
        <begin position="364"/>
        <end position="407"/>
    </location>
</feature>
<evidence type="ECO:0000313" key="4">
    <source>
        <dbReference type="Proteomes" id="UP000245768"/>
    </source>
</evidence>
<dbReference type="AlphaFoldDB" id="A0A316YEB2"/>
<dbReference type="EMBL" id="KZ819641">
    <property type="protein sequence ID" value="PWN86968.1"/>
    <property type="molecule type" value="Genomic_DNA"/>
</dbReference>
<name>A0A316YEB2_9BASI</name>
<keyword evidence="2" id="KW-0732">Signal</keyword>
<feature type="chain" id="PRO_5016233602" description="BZIP domain-containing protein" evidence="2">
    <location>
        <begin position="19"/>
        <end position="407"/>
    </location>
</feature>
<feature type="compositionally biased region" description="Low complexity" evidence="1">
    <location>
        <begin position="174"/>
        <end position="186"/>
    </location>
</feature>
<keyword evidence="4" id="KW-1185">Reference proteome</keyword>
<evidence type="ECO:0000256" key="2">
    <source>
        <dbReference type="SAM" id="SignalP"/>
    </source>
</evidence>
<dbReference type="RefSeq" id="XP_025374166.1">
    <property type="nucleotide sequence ID" value="XM_025520142.1"/>
</dbReference>
<feature type="region of interest" description="Disordered" evidence="1">
    <location>
        <begin position="140"/>
        <end position="206"/>
    </location>
</feature>
<feature type="signal peptide" evidence="2">
    <location>
        <begin position="1"/>
        <end position="18"/>
    </location>
</feature>